<dbReference type="Proteomes" id="UP000215914">
    <property type="component" value="Chromosome 16"/>
</dbReference>
<organism evidence="1 2">
    <name type="scientific">Helianthus annuus</name>
    <name type="common">Common sunflower</name>
    <dbReference type="NCBI Taxonomy" id="4232"/>
    <lineage>
        <taxon>Eukaryota</taxon>
        <taxon>Viridiplantae</taxon>
        <taxon>Streptophyta</taxon>
        <taxon>Embryophyta</taxon>
        <taxon>Tracheophyta</taxon>
        <taxon>Spermatophyta</taxon>
        <taxon>Magnoliopsida</taxon>
        <taxon>eudicotyledons</taxon>
        <taxon>Gunneridae</taxon>
        <taxon>Pentapetalae</taxon>
        <taxon>asterids</taxon>
        <taxon>campanulids</taxon>
        <taxon>Asterales</taxon>
        <taxon>Asteraceae</taxon>
        <taxon>Asteroideae</taxon>
        <taxon>Heliantheae alliance</taxon>
        <taxon>Heliantheae</taxon>
        <taxon>Helianthus</taxon>
    </lineage>
</organism>
<accession>A0A251S0K7</accession>
<protein>
    <submittedName>
        <fullName evidence="1">Uncharacterized protein</fullName>
    </submittedName>
</protein>
<keyword evidence="2" id="KW-1185">Reference proteome</keyword>
<name>A0A251S0K7_HELAN</name>
<evidence type="ECO:0000313" key="2">
    <source>
        <dbReference type="Proteomes" id="UP000215914"/>
    </source>
</evidence>
<gene>
    <name evidence="1" type="ORF">HannXRQ_Chr16g0516921</name>
</gene>
<dbReference type="EMBL" id="CM007905">
    <property type="protein sequence ID" value="OTF91983.1"/>
    <property type="molecule type" value="Genomic_DNA"/>
</dbReference>
<evidence type="ECO:0000313" key="1">
    <source>
        <dbReference type="EMBL" id="OTF91983.1"/>
    </source>
</evidence>
<dbReference type="AlphaFoldDB" id="A0A251S0K7"/>
<sequence length="89" mass="10582">MKRFKCRLNEKPRCLNSATTNLCTILWFCVDQDEQSQHILISFVVALFDQSKQIKNHQGYPQSIKRRLKKKMQFAKKVEGYPVHPFTHM</sequence>
<dbReference type="InParanoid" id="A0A251S0K7"/>
<proteinExistence type="predicted"/>
<reference evidence="2" key="1">
    <citation type="journal article" date="2017" name="Nature">
        <title>The sunflower genome provides insights into oil metabolism, flowering and Asterid evolution.</title>
        <authorList>
            <person name="Badouin H."/>
            <person name="Gouzy J."/>
            <person name="Grassa C.J."/>
            <person name="Murat F."/>
            <person name="Staton S.E."/>
            <person name="Cottret L."/>
            <person name="Lelandais-Briere C."/>
            <person name="Owens G.L."/>
            <person name="Carrere S."/>
            <person name="Mayjonade B."/>
            <person name="Legrand L."/>
            <person name="Gill N."/>
            <person name="Kane N.C."/>
            <person name="Bowers J.E."/>
            <person name="Hubner S."/>
            <person name="Bellec A."/>
            <person name="Berard A."/>
            <person name="Berges H."/>
            <person name="Blanchet N."/>
            <person name="Boniface M.C."/>
            <person name="Brunel D."/>
            <person name="Catrice O."/>
            <person name="Chaidir N."/>
            <person name="Claudel C."/>
            <person name="Donnadieu C."/>
            <person name="Faraut T."/>
            <person name="Fievet G."/>
            <person name="Helmstetter N."/>
            <person name="King M."/>
            <person name="Knapp S.J."/>
            <person name="Lai Z."/>
            <person name="Le Paslier M.C."/>
            <person name="Lippi Y."/>
            <person name="Lorenzon L."/>
            <person name="Mandel J.R."/>
            <person name="Marage G."/>
            <person name="Marchand G."/>
            <person name="Marquand E."/>
            <person name="Bret-Mestries E."/>
            <person name="Morien E."/>
            <person name="Nambeesan S."/>
            <person name="Nguyen T."/>
            <person name="Pegot-Espagnet P."/>
            <person name="Pouilly N."/>
            <person name="Raftis F."/>
            <person name="Sallet E."/>
            <person name="Schiex T."/>
            <person name="Thomas J."/>
            <person name="Vandecasteele C."/>
            <person name="Vares D."/>
            <person name="Vear F."/>
            <person name="Vautrin S."/>
            <person name="Crespi M."/>
            <person name="Mangin B."/>
            <person name="Burke J.M."/>
            <person name="Salse J."/>
            <person name="Munos S."/>
            <person name="Vincourt P."/>
            <person name="Rieseberg L.H."/>
            <person name="Langlade N.B."/>
        </authorList>
    </citation>
    <scope>NUCLEOTIDE SEQUENCE [LARGE SCALE GENOMIC DNA]</scope>
    <source>
        <strain evidence="2">cv. SF193</strain>
    </source>
</reference>